<evidence type="ECO:0000256" key="2">
    <source>
        <dbReference type="ARBA" id="ARBA00022642"/>
    </source>
</evidence>
<feature type="domain" description="Isochorismatase-like" evidence="8">
    <location>
        <begin position="5"/>
        <end position="197"/>
    </location>
</feature>
<evidence type="ECO:0000256" key="3">
    <source>
        <dbReference type="ARBA" id="ARBA00022723"/>
    </source>
</evidence>
<evidence type="ECO:0000256" key="4">
    <source>
        <dbReference type="ARBA" id="ARBA00022801"/>
    </source>
</evidence>
<proteinExistence type="inferred from homology"/>
<dbReference type="Proteomes" id="UP001595583">
    <property type="component" value="Unassembled WGS sequence"/>
</dbReference>
<accession>A0ABV7K872</accession>
<dbReference type="Gene3D" id="3.40.50.850">
    <property type="entry name" value="Isochorismatase-like"/>
    <property type="match status" value="1"/>
</dbReference>
<comment type="pathway">
    <text evidence="5">Cofactor biosynthesis; nicotinate biosynthesis; nicotinate from nicotinamide: step 1/1.</text>
</comment>
<dbReference type="InterPro" id="IPR036380">
    <property type="entry name" value="Isochorismatase-like_sf"/>
</dbReference>
<dbReference type="InterPro" id="IPR052347">
    <property type="entry name" value="Isochorismatase_Nicotinamidase"/>
</dbReference>
<dbReference type="Pfam" id="PF00857">
    <property type="entry name" value="Isochorismatase"/>
    <property type="match status" value="1"/>
</dbReference>
<gene>
    <name evidence="9" type="primary">pncA</name>
    <name evidence="9" type="ORF">ACFOHJ_09810</name>
</gene>
<dbReference type="NCBIfam" id="NF008623">
    <property type="entry name" value="PRK11609.1"/>
    <property type="match status" value="1"/>
</dbReference>
<evidence type="ECO:0000259" key="8">
    <source>
        <dbReference type="Pfam" id="PF00857"/>
    </source>
</evidence>
<evidence type="ECO:0000256" key="5">
    <source>
        <dbReference type="ARBA" id="ARBA00037900"/>
    </source>
</evidence>
<reference evidence="10" key="1">
    <citation type="journal article" date="2019" name="Int. J. Syst. Evol. Microbiol.">
        <title>The Global Catalogue of Microorganisms (GCM) 10K type strain sequencing project: providing services to taxonomists for standard genome sequencing and annotation.</title>
        <authorList>
            <consortium name="The Broad Institute Genomics Platform"/>
            <consortium name="The Broad Institute Genome Sequencing Center for Infectious Disease"/>
            <person name="Wu L."/>
            <person name="Ma J."/>
        </authorList>
    </citation>
    <scope>NUCLEOTIDE SEQUENCE [LARGE SCALE GENOMIC DNA]</scope>
    <source>
        <strain evidence="10">KCTC 52165</strain>
    </source>
</reference>
<protein>
    <recommendedName>
        <fullName evidence="6">nicotinamidase</fullName>
        <ecNumber evidence="6">3.5.1.19</ecNumber>
    </recommendedName>
    <alternativeName>
        <fullName evidence="7">Nicotinamide deamidase</fullName>
    </alternativeName>
</protein>
<keyword evidence="4 9" id="KW-0378">Hydrolase</keyword>
<dbReference type="InterPro" id="IPR000868">
    <property type="entry name" value="Isochorismatase-like_dom"/>
</dbReference>
<name>A0ABV7K872_9HYPH</name>
<keyword evidence="10" id="KW-1185">Reference proteome</keyword>
<evidence type="ECO:0000256" key="7">
    <source>
        <dbReference type="ARBA" id="ARBA00043224"/>
    </source>
</evidence>
<dbReference type="EMBL" id="JBHRTK010000012">
    <property type="protein sequence ID" value="MFC3206505.1"/>
    <property type="molecule type" value="Genomic_DNA"/>
</dbReference>
<dbReference type="CDD" id="cd01011">
    <property type="entry name" value="nicotinamidase"/>
    <property type="match status" value="1"/>
</dbReference>
<dbReference type="GO" id="GO:0008936">
    <property type="term" value="F:nicotinamidase activity"/>
    <property type="evidence" value="ECO:0007669"/>
    <property type="project" value="UniProtKB-EC"/>
</dbReference>
<dbReference type="RefSeq" id="WP_378220323.1">
    <property type="nucleotide sequence ID" value="NZ_JBHRTK010000012.1"/>
</dbReference>
<comment type="caution">
    <text evidence="9">The sequence shown here is derived from an EMBL/GenBank/DDBJ whole genome shotgun (WGS) entry which is preliminary data.</text>
</comment>
<dbReference type="EC" id="3.5.1.19" evidence="6"/>
<keyword evidence="2" id="KW-0662">Pyridine nucleotide biosynthesis</keyword>
<dbReference type="PANTHER" id="PTHR11080">
    <property type="entry name" value="PYRAZINAMIDASE/NICOTINAMIDASE"/>
    <property type="match status" value="1"/>
</dbReference>
<sequence length="199" mass="21067">MAGQALIVIDLQNDFCPGGALAVAGGDEIVPPVNAMIRDAEHVVLTQDWHPAGHSSFASSHAGKEPFQTVTMPYGEQTLWPDHCIQGSTGADFHSGLAWTKAELVIRKGFRPAIDSYSAFFENDHATPTGLAGYLRERGISAITLAGLATDFCVAYSALDAVKQGFAVTVRLDACRGIDLGGSMETMLGRMRDAGVTLA</sequence>
<organism evidence="9 10">
    <name type="scientific">Aquamicrobium soli</name>
    <dbReference type="NCBI Taxonomy" id="1811518"/>
    <lineage>
        <taxon>Bacteria</taxon>
        <taxon>Pseudomonadati</taxon>
        <taxon>Pseudomonadota</taxon>
        <taxon>Alphaproteobacteria</taxon>
        <taxon>Hyphomicrobiales</taxon>
        <taxon>Phyllobacteriaceae</taxon>
        <taxon>Aquamicrobium</taxon>
    </lineage>
</organism>
<keyword evidence="3" id="KW-0479">Metal-binding</keyword>
<evidence type="ECO:0000313" key="9">
    <source>
        <dbReference type="EMBL" id="MFC3206505.1"/>
    </source>
</evidence>
<dbReference type="SUPFAM" id="SSF52499">
    <property type="entry name" value="Isochorismatase-like hydrolases"/>
    <property type="match status" value="1"/>
</dbReference>
<evidence type="ECO:0000256" key="6">
    <source>
        <dbReference type="ARBA" id="ARBA00039017"/>
    </source>
</evidence>
<evidence type="ECO:0000256" key="1">
    <source>
        <dbReference type="ARBA" id="ARBA00006336"/>
    </source>
</evidence>
<comment type="similarity">
    <text evidence="1">Belongs to the isochorismatase family.</text>
</comment>
<dbReference type="PANTHER" id="PTHR11080:SF2">
    <property type="entry name" value="LD05707P"/>
    <property type="match status" value="1"/>
</dbReference>
<evidence type="ECO:0000313" key="10">
    <source>
        <dbReference type="Proteomes" id="UP001595583"/>
    </source>
</evidence>